<name>A0A382E670_9ZZZZ</name>
<reference evidence="1" key="1">
    <citation type="submission" date="2018-05" db="EMBL/GenBank/DDBJ databases">
        <authorList>
            <person name="Lanie J.A."/>
            <person name="Ng W.-L."/>
            <person name="Kazmierczak K.M."/>
            <person name="Andrzejewski T.M."/>
            <person name="Davidsen T.M."/>
            <person name="Wayne K.J."/>
            <person name="Tettelin H."/>
            <person name="Glass J.I."/>
            <person name="Rusch D."/>
            <person name="Podicherti R."/>
            <person name="Tsui H.-C.T."/>
            <person name="Winkler M.E."/>
        </authorList>
    </citation>
    <scope>NUCLEOTIDE SEQUENCE</scope>
</reference>
<proteinExistence type="predicted"/>
<protein>
    <submittedName>
        <fullName evidence="1">Uncharacterized protein</fullName>
    </submittedName>
</protein>
<dbReference type="EMBL" id="UINC01042919">
    <property type="protein sequence ID" value="SVB46198.1"/>
    <property type="molecule type" value="Genomic_DNA"/>
</dbReference>
<evidence type="ECO:0000313" key="1">
    <source>
        <dbReference type="EMBL" id="SVB46198.1"/>
    </source>
</evidence>
<accession>A0A382E670</accession>
<gene>
    <name evidence="1" type="ORF">METZ01_LOCUS199052</name>
</gene>
<sequence length="27" mass="2873">MCARTQTCWSEAMGTGDPLRAKGCSLV</sequence>
<organism evidence="1">
    <name type="scientific">marine metagenome</name>
    <dbReference type="NCBI Taxonomy" id="408172"/>
    <lineage>
        <taxon>unclassified sequences</taxon>
        <taxon>metagenomes</taxon>
        <taxon>ecological metagenomes</taxon>
    </lineage>
</organism>
<dbReference type="AlphaFoldDB" id="A0A382E670"/>